<dbReference type="PANTHER" id="PTHR43592:SF15">
    <property type="entry name" value="CAAX AMINO TERMINAL PROTEASE FAMILY PROTEIN"/>
    <property type="match status" value="1"/>
</dbReference>
<dbReference type="Proteomes" id="UP000009273">
    <property type="component" value="Segment"/>
</dbReference>
<dbReference type="GO" id="GO:0004175">
    <property type="term" value="F:endopeptidase activity"/>
    <property type="evidence" value="ECO:0007669"/>
    <property type="project" value="UniProtKB-ARBA"/>
</dbReference>
<name>G3MBD0_9CAUD</name>
<dbReference type="InterPro" id="IPR003675">
    <property type="entry name" value="Rce1/LyrA-like_dom"/>
</dbReference>
<keyword evidence="1" id="KW-1133">Transmembrane helix</keyword>
<keyword evidence="4" id="KW-1185">Reference proteome</keyword>
<evidence type="ECO:0000256" key="1">
    <source>
        <dbReference type="SAM" id="Phobius"/>
    </source>
</evidence>
<dbReference type="EMBL" id="JN638751">
    <property type="protein sequence ID" value="AEO93331.1"/>
    <property type="molecule type" value="Genomic_DNA"/>
</dbReference>
<dbReference type="Pfam" id="PF02517">
    <property type="entry name" value="Rce1-like"/>
    <property type="match status" value="1"/>
</dbReference>
<keyword evidence="1" id="KW-0812">Transmembrane</keyword>
<organism evidence="3 4">
    <name type="scientific">Bacillus phage G</name>
    <dbReference type="NCBI Taxonomy" id="2884420"/>
    <lineage>
        <taxon>Viruses</taxon>
        <taxon>Duplodnaviria</taxon>
        <taxon>Heunggongvirae</taxon>
        <taxon>Uroviricota</taxon>
        <taxon>Caudoviricetes</taxon>
        <taxon>Donellivirus</taxon>
        <taxon>Donellivirus gee</taxon>
    </lineage>
</organism>
<feature type="transmembrane region" description="Helical" evidence="1">
    <location>
        <begin position="137"/>
        <end position="159"/>
    </location>
</feature>
<evidence type="ECO:0000313" key="3">
    <source>
        <dbReference type="EMBL" id="AEO93331.1"/>
    </source>
</evidence>
<feature type="transmembrane region" description="Helical" evidence="1">
    <location>
        <begin position="171"/>
        <end position="188"/>
    </location>
</feature>
<dbReference type="GO" id="GO:0080120">
    <property type="term" value="P:CAAX-box protein maturation"/>
    <property type="evidence" value="ECO:0007669"/>
    <property type="project" value="UniProtKB-ARBA"/>
</dbReference>
<sequence length="237" mass="26926">MELIRLLLFTIFFYIPIILFVGHRFKNMLAFFAVFLIPTALAMFIDNELIGFTDIFLLIVCSLIIQSVLKKSLPYDLSENKTNHSLNKIIEIIPTFVFLKFVTTALAAIVVSSIEFLLKTENVRQEIVTKMDSSDSISVTIMLLISVCIFAPIAEEYAFRYFLYDYCLKNIVKLNVYASAIISSLIFAVLHDGLSGMVNAFISGLVLAWVYQKHGLLYSIIAHFTFNLISSIFIIFL</sequence>
<dbReference type="GeneID" id="18563279"/>
<protein>
    <submittedName>
        <fullName evidence="3">Gp60</fullName>
    </submittedName>
</protein>
<feature type="transmembrane region" description="Helical" evidence="1">
    <location>
        <begin position="51"/>
        <end position="69"/>
    </location>
</feature>
<feature type="transmembrane region" description="Helical" evidence="1">
    <location>
        <begin position="6"/>
        <end position="22"/>
    </location>
</feature>
<dbReference type="PANTHER" id="PTHR43592">
    <property type="entry name" value="CAAX AMINO TERMINAL PROTEASE"/>
    <property type="match status" value="1"/>
</dbReference>
<reference evidence="3 4" key="1">
    <citation type="submission" date="2011-09" db="EMBL/GenBank/DDBJ databases">
        <authorList>
            <person name="Pope W.H."/>
            <person name="Pedulla M.L."/>
            <person name="Ford M.E."/>
            <person name="Peebles C.L."/>
            <person name="Hatfull G.H."/>
            <person name="Hendrix R.W."/>
        </authorList>
    </citation>
    <scope>NUCLEOTIDE SEQUENCE [LARGE SCALE GENOMIC DNA]</scope>
    <source>
        <strain evidence="3">G</strain>
    </source>
</reference>
<feature type="transmembrane region" description="Helical" evidence="1">
    <location>
        <begin position="89"/>
        <end position="117"/>
    </location>
</feature>
<proteinExistence type="predicted"/>
<keyword evidence="1" id="KW-0472">Membrane</keyword>
<gene>
    <name evidence="3" type="primary">60</name>
    <name evidence="3" type="ORF">G_60</name>
</gene>
<evidence type="ECO:0000313" key="4">
    <source>
        <dbReference type="Proteomes" id="UP000009273"/>
    </source>
</evidence>
<feature type="domain" description="CAAX prenyl protease 2/Lysostaphin resistance protein A-like" evidence="2">
    <location>
        <begin position="140"/>
        <end position="229"/>
    </location>
</feature>
<feature type="transmembrane region" description="Helical" evidence="1">
    <location>
        <begin position="29"/>
        <end position="45"/>
    </location>
</feature>
<dbReference type="RefSeq" id="YP_009015371.1">
    <property type="nucleotide sequence ID" value="NC_023719.1"/>
</dbReference>
<feature type="transmembrane region" description="Helical" evidence="1">
    <location>
        <begin position="216"/>
        <end position="236"/>
    </location>
</feature>
<dbReference type="KEGG" id="vg:18563279"/>
<accession>G3MBD0</accession>
<evidence type="ECO:0000259" key="2">
    <source>
        <dbReference type="Pfam" id="PF02517"/>
    </source>
</evidence>